<evidence type="ECO:0000313" key="2">
    <source>
        <dbReference type="Proteomes" id="UP000796880"/>
    </source>
</evidence>
<protein>
    <submittedName>
        <fullName evidence="1">Uncharacterized protein</fullName>
    </submittedName>
</protein>
<accession>A0A8K0HBX1</accession>
<reference evidence="1" key="1">
    <citation type="submission" date="2020-03" db="EMBL/GenBank/DDBJ databases">
        <title>A high-quality chromosome-level genome assembly of a woody plant with both climbing and erect habits, Rhamnella rubrinervis.</title>
        <authorList>
            <person name="Lu Z."/>
            <person name="Yang Y."/>
            <person name="Zhu X."/>
            <person name="Sun Y."/>
        </authorList>
    </citation>
    <scope>NUCLEOTIDE SEQUENCE</scope>
    <source>
        <strain evidence="1">BYM</strain>
        <tissue evidence="1">Leaf</tissue>
    </source>
</reference>
<organism evidence="1 2">
    <name type="scientific">Rhamnella rubrinervis</name>
    <dbReference type="NCBI Taxonomy" id="2594499"/>
    <lineage>
        <taxon>Eukaryota</taxon>
        <taxon>Viridiplantae</taxon>
        <taxon>Streptophyta</taxon>
        <taxon>Embryophyta</taxon>
        <taxon>Tracheophyta</taxon>
        <taxon>Spermatophyta</taxon>
        <taxon>Magnoliopsida</taxon>
        <taxon>eudicotyledons</taxon>
        <taxon>Gunneridae</taxon>
        <taxon>Pentapetalae</taxon>
        <taxon>rosids</taxon>
        <taxon>fabids</taxon>
        <taxon>Rosales</taxon>
        <taxon>Rhamnaceae</taxon>
        <taxon>rhamnoid group</taxon>
        <taxon>Rhamneae</taxon>
        <taxon>Rhamnella</taxon>
    </lineage>
</organism>
<proteinExistence type="predicted"/>
<gene>
    <name evidence="1" type="ORF">FNV43_RR10458</name>
</gene>
<keyword evidence="2" id="KW-1185">Reference proteome</keyword>
<evidence type="ECO:0000313" key="1">
    <source>
        <dbReference type="EMBL" id="KAF3449727.1"/>
    </source>
</evidence>
<dbReference type="OrthoDB" id="10248398at2759"/>
<dbReference type="EMBL" id="VOIH02000004">
    <property type="protein sequence ID" value="KAF3449727.1"/>
    <property type="molecule type" value="Genomic_DNA"/>
</dbReference>
<dbReference type="Proteomes" id="UP000796880">
    <property type="component" value="Unassembled WGS sequence"/>
</dbReference>
<comment type="caution">
    <text evidence="1">The sequence shown here is derived from an EMBL/GenBank/DDBJ whole genome shotgun (WGS) entry which is preliminary data.</text>
</comment>
<name>A0A8K0HBX1_9ROSA</name>
<sequence length="139" mass="15344">MDNTNTIRCHVTSAIMFVGYTGASSGSLAHPWHCKVIRTMAISWRDVGYPNDDAPIMEDIDDNINEDIDVGDGTWDIRPLDALAGASDQLQFTTDAALISAKIGISIKDLVSLPLLDVTAGKRIERFMIKVRDNLFNFM</sequence>
<dbReference type="AlphaFoldDB" id="A0A8K0HBX1"/>